<feature type="region of interest" description="Disordered" evidence="1">
    <location>
        <begin position="138"/>
        <end position="170"/>
    </location>
</feature>
<evidence type="ECO:0000256" key="1">
    <source>
        <dbReference type="SAM" id="MobiDB-lite"/>
    </source>
</evidence>
<dbReference type="SUPFAM" id="SSF47266">
    <property type="entry name" value="4-helical cytokines"/>
    <property type="match status" value="1"/>
</dbReference>
<dbReference type="AlphaFoldDB" id="C3YIH4"/>
<dbReference type="InterPro" id="IPR004245">
    <property type="entry name" value="DUF229"/>
</dbReference>
<accession>C3YIH4</accession>
<evidence type="ECO:0000313" key="2">
    <source>
        <dbReference type="EMBL" id="EEN59907.1"/>
    </source>
</evidence>
<dbReference type="Pfam" id="PF02995">
    <property type="entry name" value="DUF229"/>
    <property type="match status" value="1"/>
</dbReference>
<dbReference type="PANTHER" id="PTHR10974:SF37">
    <property type="entry name" value="SULFATASE N-TERMINAL DOMAIN-CONTAINING PROTEIN"/>
    <property type="match status" value="1"/>
</dbReference>
<dbReference type="PANTHER" id="PTHR10974">
    <property type="entry name" value="FI08016P-RELATED"/>
    <property type="match status" value="1"/>
</dbReference>
<organism>
    <name type="scientific">Branchiostoma floridae</name>
    <name type="common">Florida lancelet</name>
    <name type="synonym">Amphioxus</name>
    <dbReference type="NCBI Taxonomy" id="7739"/>
    <lineage>
        <taxon>Eukaryota</taxon>
        <taxon>Metazoa</taxon>
        <taxon>Chordata</taxon>
        <taxon>Cephalochordata</taxon>
        <taxon>Leptocardii</taxon>
        <taxon>Amphioxiformes</taxon>
        <taxon>Branchiostomatidae</taxon>
        <taxon>Branchiostoma</taxon>
    </lineage>
</organism>
<feature type="compositionally biased region" description="Polar residues" evidence="1">
    <location>
        <begin position="148"/>
        <end position="170"/>
    </location>
</feature>
<dbReference type="EMBL" id="GG666515">
    <property type="protein sequence ID" value="EEN59907.1"/>
    <property type="molecule type" value="Genomic_DNA"/>
</dbReference>
<reference evidence="2" key="1">
    <citation type="journal article" date="2008" name="Nature">
        <title>The amphioxus genome and the evolution of the chordate karyotype.</title>
        <authorList>
            <consortium name="US DOE Joint Genome Institute (JGI-PGF)"/>
            <person name="Putnam N.H."/>
            <person name="Butts T."/>
            <person name="Ferrier D.E.K."/>
            <person name="Furlong R.F."/>
            <person name="Hellsten U."/>
            <person name="Kawashima T."/>
            <person name="Robinson-Rechavi M."/>
            <person name="Shoguchi E."/>
            <person name="Terry A."/>
            <person name="Yu J.-K."/>
            <person name="Benito-Gutierrez E.L."/>
            <person name="Dubchak I."/>
            <person name="Garcia-Fernandez J."/>
            <person name="Gibson-Brown J.J."/>
            <person name="Grigoriev I.V."/>
            <person name="Horton A.C."/>
            <person name="de Jong P.J."/>
            <person name="Jurka J."/>
            <person name="Kapitonov V.V."/>
            <person name="Kohara Y."/>
            <person name="Kuroki Y."/>
            <person name="Lindquist E."/>
            <person name="Lucas S."/>
            <person name="Osoegawa K."/>
            <person name="Pennacchio L.A."/>
            <person name="Salamov A.A."/>
            <person name="Satou Y."/>
            <person name="Sauka-Spengler T."/>
            <person name="Schmutz J."/>
            <person name="Shin-I T."/>
            <person name="Toyoda A."/>
            <person name="Bronner-Fraser M."/>
            <person name="Fujiyama A."/>
            <person name="Holland L.Z."/>
            <person name="Holland P.W.H."/>
            <person name="Satoh N."/>
            <person name="Rokhsar D.S."/>
        </authorList>
    </citation>
    <scope>NUCLEOTIDE SEQUENCE [LARGE SCALE GENOMIC DNA]</scope>
    <source>
        <strain evidence="2">S238N-H82</strain>
        <tissue evidence="2">Testes</tissue>
    </source>
</reference>
<dbReference type="InterPro" id="IPR009079">
    <property type="entry name" value="4_helix_cytokine-like_core"/>
</dbReference>
<dbReference type="eggNOG" id="ENOG502S0RJ">
    <property type="taxonomic scope" value="Eukaryota"/>
</dbReference>
<feature type="compositionally biased region" description="Basic residues" evidence="1">
    <location>
        <begin position="138"/>
        <end position="147"/>
    </location>
</feature>
<proteinExistence type="predicted"/>
<protein>
    <submittedName>
        <fullName evidence="2">Uncharacterized protein</fullName>
    </submittedName>
</protein>
<name>C3YIH4_BRAFL</name>
<dbReference type="InParanoid" id="C3YIH4"/>
<gene>
    <name evidence="2" type="ORF">BRAFLDRAFT_102254</name>
</gene>
<sequence length="974" mass="112006">MGLLKTVFRRKMCKGTIVVLLSQVLLLVVLDRMFWAVDQEQEPRRLGSLRHGRFRPRRLREGTEHVHENTVIPGEGKPTGRQDILVNLGKLPRHVQDNAVIYEFPDFSDNTDRKEVHSTEEAPVRRLYDGLARGLRGRRPMNHRSWHKQPTSSLEGTVSEDSSFQGTTKSWQKHEESRIWKNNNADILFQLKSAEDSLFSTDVGPESDSACAIPDLKAPDELCWRNVTWRCNMTATFSTLINRTIHVNCPGTFRVNFLERREHEAPLPSGQYVEYPQWNYYEGPTSVAMETSYADVVCKDQNGNDQHNYHTQFLTDDDINESQREKFLETKTKEASWKPLSVLSISLDSVSRAHFHRPCGLPKTSAFLRKLYNGASEDQNGGSLSHHAFLFNRLNAISGSTVMNLTPLYAGQLYDEVDEEKVRNRVFAKRVNEWIWEYAGRRGYVTSYGVDNSGGLMGTRTPCVDCHYRPPVLPHQEHGWIKRENEEVSPNVLSGFCEGNHMLHEYIMNYTRDFLRMPHPAKWAAFDLNAHHGYSSESVNQLDDRMVALLQDALSEDPNLVVFLFGDHGKSYHRFASHLGGHYETLLPFLSIILPTWLLRERPAILKNLAANQRKYIVHLDLHKTMKSLLYYPHLDSVEGHTADTAINLLTETVPRNRTCEEAGLPTWTCACGLMKQLEETEWSARHTEMAKFSLHYLNNMHRPETLSRIRRLNRLVTAQTSCMDLTFDRILHVFETRNPGSSAAMRRYQITFTALEGPSLWELVIDDAFHIQQVPLQLQSVKSTAHADPGFQQSKVEVLDNAVQISIRLFTKVNVTFEDFKISTFGDPDYSHSGDEIPGLLLPGPYNDGFFDMDDEARLSAIYSSMYVARRYLYEMEWDAVLEEGTHSSLAANITACRHQLQTFITAINVTIDVLDVQHPGRPSYVMEPDMQDPPSEYLRHIRDFLVLRDFRVAVENSYHHLYFMYDKYAWQD</sequence>